<keyword evidence="1" id="KW-0732">Signal</keyword>
<sequence>MENTSSMQTLEDNGPNTLDQLSVRRRHVLRSTAGGIAGLSLAGCLDSTGVGSESSDDEEPVTIGLLAPHPESDYIGRSMAQAAELAVDELNENGGIDDTPVELVVANTNATPLEARRQYQHLVLREGADVTMGVFDSPALRTIMNDIAEHETIHLTTGAASATVSELIADDYDRYKYHFRVGPTNDHHLGTSQMSFLDEMADDLDWNSVALLAENYDWTQAPWDVYQSELEDTGVELVVDERYPPATDDFTSRYEEAEEAGADMVLISAAHTGNEAIEDWATQQRQFAFGGTHVPMQLPEYFEQTNGACEYAVGQTSATADSEFAGGDTAAFVDAYRDEFDGAEPVYTGYHTYDAVNLFAAVVESAGTLETDALVSELETEVYDGVAGTVEFYGDGDEYPHDLVSTDEDTLFYQWQTTDSGDGVQEIIWPEEQATDLAAGEYVDPEWV</sequence>
<dbReference type="Gene3D" id="3.40.50.2300">
    <property type="match status" value="2"/>
</dbReference>
<dbReference type="InterPro" id="IPR051010">
    <property type="entry name" value="BCAA_transport"/>
</dbReference>
<evidence type="ECO:0000313" key="3">
    <source>
        <dbReference type="EMBL" id="SIR34431.1"/>
    </source>
</evidence>
<evidence type="ECO:0000313" key="4">
    <source>
        <dbReference type="Proteomes" id="UP000185687"/>
    </source>
</evidence>
<organism evidence="3 4">
    <name type="scientific">Natronorubrum daqingense</name>
    <dbReference type="NCBI Taxonomy" id="588898"/>
    <lineage>
        <taxon>Archaea</taxon>
        <taxon>Methanobacteriati</taxon>
        <taxon>Methanobacteriota</taxon>
        <taxon>Stenosarchaea group</taxon>
        <taxon>Halobacteria</taxon>
        <taxon>Halobacteriales</taxon>
        <taxon>Natrialbaceae</taxon>
        <taxon>Natronorubrum</taxon>
    </lineage>
</organism>
<dbReference type="GeneID" id="30954305"/>
<evidence type="ECO:0000259" key="2">
    <source>
        <dbReference type="Pfam" id="PF13458"/>
    </source>
</evidence>
<proteinExistence type="predicted"/>
<evidence type="ECO:0000256" key="1">
    <source>
        <dbReference type="ARBA" id="ARBA00022729"/>
    </source>
</evidence>
<feature type="domain" description="Leucine-binding protein" evidence="2">
    <location>
        <begin position="60"/>
        <end position="396"/>
    </location>
</feature>
<dbReference type="InterPro" id="IPR028081">
    <property type="entry name" value="Leu-bd"/>
</dbReference>
<dbReference type="CDD" id="cd06345">
    <property type="entry name" value="PBP1_ABC_ligand_binding-like"/>
    <property type="match status" value="1"/>
</dbReference>
<dbReference type="AlphaFoldDB" id="A0A1N7A641"/>
<dbReference type="Pfam" id="PF13458">
    <property type="entry name" value="Peripla_BP_6"/>
    <property type="match status" value="1"/>
</dbReference>
<protein>
    <submittedName>
        <fullName evidence="3">Amino acid/amide ABC transporter substrate-binding protein, HAAT family</fullName>
    </submittedName>
</protein>
<dbReference type="RefSeq" id="WP_083687699.1">
    <property type="nucleotide sequence ID" value="NZ_CP019327.1"/>
</dbReference>
<gene>
    <name evidence="3" type="ORF">SAMN05421809_1040</name>
</gene>
<dbReference type="PANTHER" id="PTHR30483:SF6">
    <property type="entry name" value="PERIPLASMIC BINDING PROTEIN OF ABC TRANSPORTER FOR NATURAL AMINO ACIDS"/>
    <property type="match status" value="1"/>
</dbReference>
<dbReference type="EMBL" id="FTNP01000001">
    <property type="protein sequence ID" value="SIR34431.1"/>
    <property type="molecule type" value="Genomic_DNA"/>
</dbReference>
<name>A0A1N7A641_9EURY</name>
<keyword evidence="4" id="KW-1185">Reference proteome</keyword>
<dbReference type="InterPro" id="IPR028082">
    <property type="entry name" value="Peripla_BP_I"/>
</dbReference>
<dbReference type="PANTHER" id="PTHR30483">
    <property type="entry name" value="LEUCINE-SPECIFIC-BINDING PROTEIN"/>
    <property type="match status" value="1"/>
</dbReference>
<reference evidence="3 4" key="1">
    <citation type="submission" date="2017-01" db="EMBL/GenBank/DDBJ databases">
        <authorList>
            <person name="Mah S.A."/>
            <person name="Swanson W.J."/>
            <person name="Moy G.W."/>
            <person name="Vacquier V.D."/>
        </authorList>
    </citation>
    <scope>NUCLEOTIDE SEQUENCE [LARGE SCALE GENOMIC DNA]</scope>
    <source>
        <strain evidence="3 4">CGMCC 1.8909</strain>
    </source>
</reference>
<dbReference type="Proteomes" id="UP000185687">
    <property type="component" value="Unassembled WGS sequence"/>
</dbReference>
<accession>A0A1N7A641</accession>
<dbReference type="STRING" id="588898.BB347_00140"/>
<dbReference type="SUPFAM" id="SSF53822">
    <property type="entry name" value="Periplasmic binding protein-like I"/>
    <property type="match status" value="1"/>
</dbReference>